<protein>
    <recommendedName>
        <fullName evidence="7">3D (Asp-Asp-Asp) domain-containing protein</fullName>
    </recommendedName>
</protein>
<dbReference type="Pfam" id="PF07833">
    <property type="entry name" value="Cu_amine_oxidN1"/>
    <property type="match status" value="1"/>
</dbReference>
<proteinExistence type="predicted"/>
<dbReference type="EMBL" id="RXHU01000011">
    <property type="protein sequence ID" value="RTE11309.1"/>
    <property type="molecule type" value="Genomic_DNA"/>
</dbReference>
<dbReference type="Proteomes" id="UP000276128">
    <property type="component" value="Unassembled WGS sequence"/>
</dbReference>
<sequence length="269" mass="29333">MKEDYQLHKFTKGLTGLAVSLTVLAAGFLSPFTAKAAEMDVKVQVNDDLVRFPDAQPFLDDNHSTQVPLRFVTEKLGYEVDWKKVGNQVTVTLDNSHHTVTLISGQKEALIDNSPVTLDTPPQFQNGRVYVPLRFLSNTAGIPIQWDSSSKLAILSNDGQHHAPDYQVFESTAYSADPSENGGFGAFDFLGNRLAVGTVAVDPSVIPLGTKLYIEGYSYNGLPQGGMIAYATDTGSSIKGNRIDIFIPGSKQALRSYGIQKIKVYKLSE</sequence>
<evidence type="ECO:0000256" key="1">
    <source>
        <dbReference type="ARBA" id="ARBA00022729"/>
    </source>
</evidence>
<gene>
    <name evidence="5" type="ORF">EJQ19_03225</name>
</gene>
<evidence type="ECO:0000313" key="5">
    <source>
        <dbReference type="EMBL" id="RTE11309.1"/>
    </source>
</evidence>
<dbReference type="InterPro" id="IPR036908">
    <property type="entry name" value="RlpA-like_sf"/>
</dbReference>
<dbReference type="SUPFAM" id="SSF55383">
    <property type="entry name" value="Copper amine oxidase, domain N"/>
    <property type="match status" value="1"/>
</dbReference>
<dbReference type="GO" id="GO:0004553">
    <property type="term" value="F:hydrolase activity, hydrolyzing O-glycosyl compounds"/>
    <property type="evidence" value="ECO:0007669"/>
    <property type="project" value="InterPro"/>
</dbReference>
<evidence type="ECO:0000256" key="2">
    <source>
        <dbReference type="SAM" id="SignalP"/>
    </source>
</evidence>
<dbReference type="CDD" id="cd14667">
    <property type="entry name" value="3D_containing_proteins"/>
    <property type="match status" value="1"/>
</dbReference>
<dbReference type="GO" id="GO:0019867">
    <property type="term" value="C:outer membrane"/>
    <property type="evidence" value="ECO:0007669"/>
    <property type="project" value="InterPro"/>
</dbReference>
<evidence type="ECO:0008006" key="7">
    <source>
        <dbReference type="Google" id="ProtNLM"/>
    </source>
</evidence>
<dbReference type="InterPro" id="IPR036582">
    <property type="entry name" value="Mao_N_sf"/>
</dbReference>
<feature type="signal peptide" evidence="2">
    <location>
        <begin position="1"/>
        <end position="36"/>
    </location>
</feature>
<keyword evidence="6" id="KW-1185">Reference proteome</keyword>
<dbReference type="PANTHER" id="PTHR39160:SF4">
    <property type="entry name" value="RESUSCITATION-PROMOTING FACTOR RPFB"/>
    <property type="match status" value="1"/>
</dbReference>
<dbReference type="SUPFAM" id="SSF50685">
    <property type="entry name" value="Barwin-like endoglucanases"/>
    <property type="match status" value="1"/>
</dbReference>
<accession>A0A3S0IEP8</accession>
<comment type="caution">
    <text evidence="5">The sequence shown here is derived from an EMBL/GenBank/DDBJ whole genome shotgun (WGS) entry which is preliminary data.</text>
</comment>
<dbReference type="InterPro" id="IPR012854">
    <property type="entry name" value="Cu_amine_oxidase-like_N"/>
</dbReference>
<feature type="domain" description="3D" evidence="3">
    <location>
        <begin position="198"/>
        <end position="267"/>
    </location>
</feature>
<feature type="domain" description="Copper amine oxidase-like N-terminal" evidence="4">
    <location>
        <begin position="45"/>
        <end position="151"/>
    </location>
</feature>
<dbReference type="Gene3D" id="2.40.40.10">
    <property type="entry name" value="RlpA-like domain"/>
    <property type="match status" value="1"/>
</dbReference>
<dbReference type="OrthoDB" id="9798935at2"/>
<evidence type="ECO:0000259" key="3">
    <source>
        <dbReference type="Pfam" id="PF06725"/>
    </source>
</evidence>
<dbReference type="Pfam" id="PF06725">
    <property type="entry name" value="3D"/>
    <property type="match status" value="1"/>
</dbReference>
<dbReference type="InterPro" id="IPR051933">
    <property type="entry name" value="Resuscitation_pf_RpfB"/>
</dbReference>
<reference evidence="5 6" key="1">
    <citation type="submission" date="2018-12" db="EMBL/GenBank/DDBJ databases">
        <title>Bacillus ochoae sp. nov., Paenibacillus whitsoniae sp. nov., Paenibacillus spiritus sp. nov. Isolated from the Mars Exploration Rover during spacecraft assembly.</title>
        <authorList>
            <person name="Seuylemezian A."/>
            <person name="Vaishampayan P."/>
        </authorList>
    </citation>
    <scope>NUCLEOTIDE SEQUENCE [LARGE SCALE GENOMIC DNA]</scope>
    <source>
        <strain evidence="5 6">MER 54</strain>
    </source>
</reference>
<evidence type="ECO:0000313" key="6">
    <source>
        <dbReference type="Proteomes" id="UP000276128"/>
    </source>
</evidence>
<keyword evidence="1 2" id="KW-0732">Signal</keyword>
<dbReference type="Gene3D" id="3.30.457.10">
    <property type="entry name" value="Copper amine oxidase-like, N-terminal domain"/>
    <property type="match status" value="1"/>
</dbReference>
<dbReference type="PANTHER" id="PTHR39160">
    <property type="entry name" value="CELL WALL-BINDING PROTEIN YOCH"/>
    <property type="match status" value="1"/>
</dbReference>
<feature type="chain" id="PRO_5018628798" description="3D (Asp-Asp-Asp) domain-containing protein" evidence="2">
    <location>
        <begin position="37"/>
        <end position="269"/>
    </location>
</feature>
<dbReference type="InterPro" id="IPR059180">
    <property type="entry name" value="3D_YorM"/>
</dbReference>
<name>A0A3S0IEP8_9BACL</name>
<organism evidence="5 6">
    <name type="scientific">Paenibacillus whitsoniae</name>
    <dbReference type="NCBI Taxonomy" id="2496558"/>
    <lineage>
        <taxon>Bacteria</taxon>
        <taxon>Bacillati</taxon>
        <taxon>Bacillota</taxon>
        <taxon>Bacilli</taxon>
        <taxon>Bacillales</taxon>
        <taxon>Paenibacillaceae</taxon>
        <taxon>Paenibacillus</taxon>
    </lineage>
</organism>
<dbReference type="AlphaFoldDB" id="A0A3S0IEP8"/>
<evidence type="ECO:0000259" key="4">
    <source>
        <dbReference type="Pfam" id="PF07833"/>
    </source>
</evidence>
<dbReference type="InterPro" id="IPR010611">
    <property type="entry name" value="3D_dom"/>
</dbReference>
<dbReference type="GO" id="GO:0009254">
    <property type="term" value="P:peptidoglycan turnover"/>
    <property type="evidence" value="ECO:0007669"/>
    <property type="project" value="InterPro"/>
</dbReference>